<evidence type="ECO:0000313" key="2">
    <source>
        <dbReference type="Proteomes" id="UP001549257"/>
    </source>
</evidence>
<organism evidence="1 2">
    <name type="scientific">Conyzicola nivalis</name>
    <dbReference type="NCBI Taxonomy" id="1477021"/>
    <lineage>
        <taxon>Bacteria</taxon>
        <taxon>Bacillati</taxon>
        <taxon>Actinomycetota</taxon>
        <taxon>Actinomycetes</taxon>
        <taxon>Micrococcales</taxon>
        <taxon>Microbacteriaceae</taxon>
        <taxon>Conyzicola</taxon>
    </lineage>
</organism>
<protein>
    <submittedName>
        <fullName evidence="1">Uncharacterized protein</fullName>
    </submittedName>
</protein>
<sequence length="38" mass="4368">MYIQRTIQTTDACACLPTRHSGLRHVFIRARTNQALSH</sequence>
<comment type="caution">
    <text evidence="1">The sequence shown here is derived from an EMBL/GenBank/DDBJ whole genome shotgun (WGS) entry which is preliminary data.</text>
</comment>
<evidence type="ECO:0000313" key="1">
    <source>
        <dbReference type="EMBL" id="MET4582507.1"/>
    </source>
</evidence>
<accession>A0ABV2QPQ0</accession>
<dbReference type="Proteomes" id="UP001549257">
    <property type="component" value="Unassembled WGS sequence"/>
</dbReference>
<name>A0ABV2QPQ0_9MICO</name>
<keyword evidence="2" id="KW-1185">Reference proteome</keyword>
<dbReference type="EMBL" id="JBEPSJ010000002">
    <property type="protein sequence ID" value="MET4582507.1"/>
    <property type="molecule type" value="Genomic_DNA"/>
</dbReference>
<reference evidence="1 2" key="1">
    <citation type="submission" date="2024-06" db="EMBL/GenBank/DDBJ databases">
        <title>Sorghum-associated microbial communities from plants grown in Nebraska, USA.</title>
        <authorList>
            <person name="Schachtman D."/>
        </authorList>
    </citation>
    <scope>NUCLEOTIDE SEQUENCE [LARGE SCALE GENOMIC DNA]</scope>
    <source>
        <strain evidence="1 2">2857</strain>
    </source>
</reference>
<proteinExistence type="predicted"/>
<gene>
    <name evidence="1" type="ORF">ABIE21_002017</name>
</gene>